<dbReference type="Pfam" id="PF02245">
    <property type="entry name" value="Pur_DNA_glyco"/>
    <property type="match status" value="1"/>
</dbReference>
<keyword evidence="3 5" id="KW-0378">Hydrolase</keyword>
<dbReference type="EC" id="3.2.2.-" evidence="5"/>
<dbReference type="PATRIC" id="fig|1423777.3.peg.1148"/>
<dbReference type="PANTHER" id="PTHR10429:SF0">
    <property type="entry name" value="DNA-3-METHYLADENINE GLYCOSYLASE"/>
    <property type="match status" value="1"/>
</dbReference>
<evidence type="ECO:0000256" key="5">
    <source>
        <dbReference type="HAMAP-Rule" id="MF_00527"/>
    </source>
</evidence>
<evidence type="ECO:0000256" key="1">
    <source>
        <dbReference type="ARBA" id="ARBA00009232"/>
    </source>
</evidence>
<dbReference type="InterPro" id="IPR011034">
    <property type="entry name" value="Formyl_transferase-like_C_sf"/>
</dbReference>
<organism evidence="6 7">
    <name type="scientific">Liquorilactobacillus oeni DSM 19972</name>
    <dbReference type="NCBI Taxonomy" id="1423777"/>
    <lineage>
        <taxon>Bacteria</taxon>
        <taxon>Bacillati</taxon>
        <taxon>Bacillota</taxon>
        <taxon>Bacilli</taxon>
        <taxon>Lactobacillales</taxon>
        <taxon>Lactobacillaceae</taxon>
        <taxon>Liquorilactobacillus</taxon>
    </lineage>
</organism>
<dbReference type="EMBL" id="AZEH01000034">
    <property type="protein sequence ID" value="KRL05163.1"/>
    <property type="molecule type" value="Genomic_DNA"/>
</dbReference>
<dbReference type="RefSeq" id="WP_057895994.1">
    <property type="nucleotide sequence ID" value="NZ_AZEH01000034.1"/>
</dbReference>
<name>A0A0R1MKW2_9LACO</name>
<dbReference type="GO" id="GO:0003905">
    <property type="term" value="F:alkylbase DNA N-glycosylase activity"/>
    <property type="evidence" value="ECO:0007669"/>
    <property type="project" value="InterPro"/>
</dbReference>
<dbReference type="SUPFAM" id="SSF50486">
    <property type="entry name" value="FMT C-terminal domain-like"/>
    <property type="match status" value="1"/>
</dbReference>
<evidence type="ECO:0000313" key="7">
    <source>
        <dbReference type="Proteomes" id="UP000051686"/>
    </source>
</evidence>
<comment type="similarity">
    <text evidence="1 5">Belongs to the DNA glycosylase MPG family.</text>
</comment>
<proteinExistence type="inferred from homology"/>
<keyword evidence="7" id="KW-1185">Reference proteome</keyword>
<evidence type="ECO:0000256" key="3">
    <source>
        <dbReference type="ARBA" id="ARBA00022801"/>
    </source>
</evidence>
<dbReference type="STRING" id="1423777.FD46_GL001114"/>
<gene>
    <name evidence="6" type="ORF">FD46_GL001114</name>
</gene>
<dbReference type="NCBIfam" id="TIGR00567">
    <property type="entry name" value="3mg"/>
    <property type="match status" value="1"/>
</dbReference>
<dbReference type="OrthoDB" id="9794313at2"/>
<dbReference type="CDD" id="cd00540">
    <property type="entry name" value="AAG"/>
    <property type="match status" value="1"/>
</dbReference>
<dbReference type="InterPro" id="IPR003180">
    <property type="entry name" value="MPG"/>
</dbReference>
<accession>A0A0R1MKW2</accession>
<sequence length="211" mass="23468">MTPRAFFNGRSTAAIARDLLGRKMSYKSKRGIVSGYIVETEAYLGERDSTAHAFNGRRSAFNEALYGPPGTIYIYSLRGKYMFNFAAQERDNPQGILIRAIEPYEGKELMAANRSKNGFELTNGPAKFMEAWGIQDKKLNLTPVNKGALTLELESRRVPKKIISAPRIGVSKRGTATYAPLRFYVAGNPFVSNTKKGKIELPDYGWSNKVG</sequence>
<comment type="caution">
    <text evidence="6">The sequence shown here is derived from an EMBL/GenBank/DDBJ whole genome shotgun (WGS) entry which is preliminary data.</text>
</comment>
<evidence type="ECO:0000256" key="4">
    <source>
        <dbReference type="ARBA" id="ARBA00023204"/>
    </source>
</evidence>
<keyword evidence="2 5" id="KW-0227">DNA damage</keyword>
<dbReference type="InterPro" id="IPR036995">
    <property type="entry name" value="MPG_sf"/>
</dbReference>
<evidence type="ECO:0000313" key="6">
    <source>
        <dbReference type="EMBL" id="KRL05163.1"/>
    </source>
</evidence>
<dbReference type="FunFam" id="3.10.300.10:FF:000001">
    <property type="entry name" value="Putative 3-methyladenine DNA glycosylase"/>
    <property type="match status" value="1"/>
</dbReference>
<evidence type="ECO:0000256" key="2">
    <source>
        <dbReference type="ARBA" id="ARBA00022763"/>
    </source>
</evidence>
<protein>
    <recommendedName>
        <fullName evidence="5">Putative 3-methyladenine DNA glycosylase</fullName>
        <ecNumber evidence="5">3.2.2.-</ecNumber>
    </recommendedName>
</protein>
<dbReference type="HAMAP" id="MF_00527">
    <property type="entry name" value="3MGH"/>
    <property type="match status" value="1"/>
</dbReference>
<dbReference type="AlphaFoldDB" id="A0A0R1MKW2"/>
<dbReference type="PANTHER" id="PTHR10429">
    <property type="entry name" value="DNA-3-METHYLADENINE GLYCOSYLASE"/>
    <property type="match status" value="1"/>
</dbReference>
<dbReference type="GO" id="GO:0003677">
    <property type="term" value="F:DNA binding"/>
    <property type="evidence" value="ECO:0007669"/>
    <property type="project" value="InterPro"/>
</dbReference>
<reference evidence="6 7" key="1">
    <citation type="journal article" date="2015" name="Genome Announc.">
        <title>Expanding the biotechnology potential of lactobacilli through comparative genomics of 213 strains and associated genera.</title>
        <authorList>
            <person name="Sun Z."/>
            <person name="Harris H.M."/>
            <person name="McCann A."/>
            <person name="Guo C."/>
            <person name="Argimon S."/>
            <person name="Zhang W."/>
            <person name="Yang X."/>
            <person name="Jeffery I.B."/>
            <person name="Cooney J.C."/>
            <person name="Kagawa T.F."/>
            <person name="Liu W."/>
            <person name="Song Y."/>
            <person name="Salvetti E."/>
            <person name="Wrobel A."/>
            <person name="Rasinkangas P."/>
            <person name="Parkhill J."/>
            <person name="Rea M.C."/>
            <person name="O'Sullivan O."/>
            <person name="Ritari J."/>
            <person name="Douillard F.P."/>
            <person name="Paul Ross R."/>
            <person name="Yang R."/>
            <person name="Briner A.E."/>
            <person name="Felis G.E."/>
            <person name="de Vos W.M."/>
            <person name="Barrangou R."/>
            <person name="Klaenhammer T.R."/>
            <person name="Caufield P.W."/>
            <person name="Cui Y."/>
            <person name="Zhang H."/>
            <person name="O'Toole P.W."/>
        </authorList>
    </citation>
    <scope>NUCLEOTIDE SEQUENCE [LARGE SCALE GENOMIC DNA]</scope>
    <source>
        <strain evidence="6 7">DSM 19972</strain>
    </source>
</reference>
<dbReference type="Proteomes" id="UP000051686">
    <property type="component" value="Unassembled WGS sequence"/>
</dbReference>
<keyword evidence="4 5" id="KW-0234">DNA repair</keyword>
<dbReference type="Gene3D" id="3.10.300.10">
    <property type="entry name" value="Methylpurine-DNA glycosylase (MPG)"/>
    <property type="match status" value="1"/>
</dbReference>
<dbReference type="GO" id="GO:0006284">
    <property type="term" value="P:base-excision repair"/>
    <property type="evidence" value="ECO:0007669"/>
    <property type="project" value="InterPro"/>
</dbReference>